<evidence type="ECO:0000256" key="2">
    <source>
        <dbReference type="SAM" id="SignalP"/>
    </source>
</evidence>
<keyword evidence="2" id="KW-0732">Signal</keyword>
<protein>
    <recommendedName>
        <fullName evidence="5">B box-type domain-containing protein</fullName>
    </recommendedName>
</protein>
<evidence type="ECO:0008006" key="5">
    <source>
        <dbReference type="Google" id="ProtNLM"/>
    </source>
</evidence>
<dbReference type="GeneID" id="25901290"/>
<accession>A0A0L0GE12</accession>
<organism evidence="3 4">
    <name type="scientific">Sphaeroforma arctica JP610</name>
    <dbReference type="NCBI Taxonomy" id="667725"/>
    <lineage>
        <taxon>Eukaryota</taxon>
        <taxon>Ichthyosporea</taxon>
        <taxon>Ichthyophonida</taxon>
        <taxon>Sphaeroforma</taxon>
    </lineage>
</organism>
<feature type="chain" id="PRO_5005539406" description="B box-type domain-containing protein" evidence="2">
    <location>
        <begin position="20"/>
        <end position="291"/>
    </location>
</feature>
<sequence length="291" mass="32030">MKMFYRNCVILACAGAAIAIVCQEAKVAKGWTCSDSSRSYNDAAEQTEVESESSYDMNCCSQDACAVVSSGRVLRVHTQCQALQSNSTSATSTPPWCLQQQPELTSCEVSYGCTSSDPECFCHKNKETDPLCQDCHYNYCDTCIDQASTNYKPVHQSRCINCQDAHNIPSIDFVCTQCDNEKGCVTGTLAGQTKNSNEFHVFEMEWYQNNGLWSIRKTTGVAVSTDQNYINNLPGRNGCTDERNAENQCVDLTQTVYQLAYPEPTSVETPSPTPSPQEPTPSPTSDLTTLL</sequence>
<reference evidence="3 4" key="1">
    <citation type="submission" date="2011-02" db="EMBL/GenBank/DDBJ databases">
        <title>The Genome Sequence of Sphaeroforma arctica JP610.</title>
        <authorList>
            <consortium name="The Broad Institute Genome Sequencing Platform"/>
            <person name="Russ C."/>
            <person name="Cuomo C."/>
            <person name="Young S.K."/>
            <person name="Zeng Q."/>
            <person name="Gargeya S."/>
            <person name="Alvarado L."/>
            <person name="Berlin A."/>
            <person name="Chapman S.B."/>
            <person name="Chen Z."/>
            <person name="Freedman E."/>
            <person name="Gellesch M."/>
            <person name="Goldberg J."/>
            <person name="Griggs A."/>
            <person name="Gujja S."/>
            <person name="Heilman E."/>
            <person name="Heiman D."/>
            <person name="Howarth C."/>
            <person name="Mehta T."/>
            <person name="Neiman D."/>
            <person name="Pearson M."/>
            <person name="Roberts A."/>
            <person name="Saif S."/>
            <person name="Shea T."/>
            <person name="Shenoy N."/>
            <person name="Sisk P."/>
            <person name="Stolte C."/>
            <person name="Sykes S."/>
            <person name="White J."/>
            <person name="Yandava C."/>
            <person name="Burger G."/>
            <person name="Gray M.W."/>
            <person name="Holland P.W.H."/>
            <person name="King N."/>
            <person name="Lang F.B.F."/>
            <person name="Roger A.J."/>
            <person name="Ruiz-Trillo I."/>
            <person name="Haas B."/>
            <person name="Nusbaum C."/>
            <person name="Birren B."/>
        </authorList>
    </citation>
    <scope>NUCLEOTIDE SEQUENCE [LARGE SCALE GENOMIC DNA]</scope>
    <source>
        <strain evidence="3 4">JP610</strain>
    </source>
</reference>
<dbReference type="Proteomes" id="UP000054560">
    <property type="component" value="Unassembled WGS sequence"/>
</dbReference>
<dbReference type="EMBL" id="KQ241623">
    <property type="protein sequence ID" value="KNC87111.1"/>
    <property type="molecule type" value="Genomic_DNA"/>
</dbReference>
<evidence type="ECO:0000313" key="3">
    <source>
        <dbReference type="EMBL" id="KNC87111.1"/>
    </source>
</evidence>
<evidence type="ECO:0000313" key="4">
    <source>
        <dbReference type="Proteomes" id="UP000054560"/>
    </source>
</evidence>
<gene>
    <name evidence="3" type="ORF">SARC_00786</name>
</gene>
<feature type="compositionally biased region" description="Pro residues" evidence="1">
    <location>
        <begin position="271"/>
        <end position="282"/>
    </location>
</feature>
<dbReference type="RefSeq" id="XP_014161013.1">
    <property type="nucleotide sequence ID" value="XM_014305538.1"/>
</dbReference>
<proteinExistence type="predicted"/>
<feature type="region of interest" description="Disordered" evidence="1">
    <location>
        <begin position="262"/>
        <end position="291"/>
    </location>
</feature>
<dbReference type="AlphaFoldDB" id="A0A0L0GE12"/>
<evidence type="ECO:0000256" key="1">
    <source>
        <dbReference type="SAM" id="MobiDB-lite"/>
    </source>
</evidence>
<feature type="signal peptide" evidence="2">
    <location>
        <begin position="1"/>
        <end position="19"/>
    </location>
</feature>
<keyword evidence="4" id="KW-1185">Reference proteome</keyword>
<name>A0A0L0GE12_9EUKA</name>